<feature type="region of interest" description="Disordered" evidence="1">
    <location>
        <begin position="458"/>
        <end position="495"/>
    </location>
</feature>
<sequence>NNNNNNNNNKNQEENRTTSSNDKTNNNSSEDKKKTPVSTKNNENSADESVKLTVNVGKVQPAKEEAKEKEKGKNVPQRAEATAKDAQQQGASAATANTATVPFDRLIQDIEDFTSQIHESLSKFDAYGNGTLDPMDFAESLRGYLPNIDPSKCQILHEFFCDLSDDKISNAENKSGDMIASLSIFNDPTIINSTTQSQSQTQAHASSNSMKKRPPLGLRNDPSAKVRPSANGNGNGNSHDPKTSSLGNMNGNGKKNSPKLLSGNSGYSMSKSQTKSMDDQSQSSSGIQAKATTTTTTTTTTVSPLVSPRQPPFALPPPLPPSSRSQRKREEDSDHTYGTTLEELVISDGSTLYVSSLNLKFMEMSIDKFIRVLRIFALSQIQIQQQQQHGWNGYTSPTQLLKHALEQLFPYAIRHFYPKLLHRIRHDLESANEKKTGFLSVEDLIHAFHKLNSSETNQFPSMDFSSNSSTKTGPARGSTGLRDKDKDKMSQHQLQMEQQVNHKSLENLARLVMQLNKHYAHKDDTDQVVPPPPPPSIDLKDIGSVSVVDIMKRLEYQASFIDTTVTQAAKRLFVPRHVQSQDTGKGREQEQEQEQDEKKENEKNRVHSDDDNENDEDDDKEEHPVDDSTQSRLLSNKIDTPADWFPFFQVVFDPQKYAQKKSHCAVSNQQSSLLCQK</sequence>
<organism evidence="2 3">
    <name type="scientific">Reticulomyxa filosa</name>
    <dbReference type="NCBI Taxonomy" id="46433"/>
    <lineage>
        <taxon>Eukaryota</taxon>
        <taxon>Sar</taxon>
        <taxon>Rhizaria</taxon>
        <taxon>Retaria</taxon>
        <taxon>Foraminifera</taxon>
        <taxon>Monothalamids</taxon>
        <taxon>Reticulomyxidae</taxon>
        <taxon>Reticulomyxa</taxon>
    </lineage>
</organism>
<feature type="compositionally biased region" description="Low complexity" evidence="1">
    <location>
        <begin position="17"/>
        <end position="28"/>
    </location>
</feature>
<feature type="compositionally biased region" description="Polar residues" evidence="1">
    <location>
        <begin position="262"/>
        <end position="291"/>
    </location>
</feature>
<feature type="compositionally biased region" description="Low complexity" evidence="1">
    <location>
        <begin position="1"/>
        <end position="10"/>
    </location>
</feature>
<name>X6ME83_RETFI</name>
<dbReference type="AlphaFoldDB" id="X6ME83"/>
<feature type="compositionally biased region" description="Polar residues" evidence="1">
    <location>
        <begin position="85"/>
        <end position="96"/>
    </location>
</feature>
<evidence type="ECO:0000256" key="1">
    <source>
        <dbReference type="SAM" id="MobiDB-lite"/>
    </source>
</evidence>
<feature type="compositionally biased region" description="Basic and acidic residues" evidence="1">
    <location>
        <begin position="481"/>
        <end position="490"/>
    </location>
</feature>
<gene>
    <name evidence="2" type="ORF">RFI_26032</name>
</gene>
<feature type="compositionally biased region" description="Low complexity" evidence="1">
    <location>
        <begin position="292"/>
        <end position="301"/>
    </location>
</feature>
<feature type="region of interest" description="Disordered" evidence="1">
    <location>
        <begin position="1"/>
        <end position="96"/>
    </location>
</feature>
<feature type="compositionally biased region" description="Polar residues" evidence="1">
    <location>
        <begin position="627"/>
        <end position="636"/>
    </location>
</feature>
<dbReference type="Proteomes" id="UP000023152">
    <property type="component" value="Unassembled WGS sequence"/>
</dbReference>
<feature type="compositionally biased region" description="Basic and acidic residues" evidence="1">
    <location>
        <begin position="61"/>
        <end position="73"/>
    </location>
</feature>
<comment type="caution">
    <text evidence="2">The sequence shown here is derived from an EMBL/GenBank/DDBJ whole genome shotgun (WGS) entry which is preliminary data.</text>
</comment>
<keyword evidence="3" id="KW-1185">Reference proteome</keyword>
<feature type="compositionally biased region" description="Polar residues" evidence="1">
    <location>
        <begin position="230"/>
        <end position="255"/>
    </location>
</feature>
<feature type="non-terminal residue" evidence="2">
    <location>
        <position position="1"/>
    </location>
</feature>
<reference evidence="2 3" key="1">
    <citation type="journal article" date="2013" name="Curr. Biol.">
        <title>The Genome of the Foraminiferan Reticulomyxa filosa.</title>
        <authorList>
            <person name="Glockner G."/>
            <person name="Hulsmann N."/>
            <person name="Schleicher M."/>
            <person name="Noegel A.A."/>
            <person name="Eichinger L."/>
            <person name="Gallinger C."/>
            <person name="Pawlowski J."/>
            <person name="Sierra R."/>
            <person name="Euteneuer U."/>
            <person name="Pillet L."/>
            <person name="Moustafa A."/>
            <person name="Platzer M."/>
            <person name="Groth M."/>
            <person name="Szafranski K."/>
            <person name="Schliwa M."/>
        </authorList>
    </citation>
    <scope>NUCLEOTIDE SEQUENCE [LARGE SCALE GENOMIC DNA]</scope>
</reference>
<feature type="compositionally biased region" description="Polar residues" evidence="1">
    <location>
        <begin position="458"/>
        <end position="472"/>
    </location>
</feature>
<feature type="compositionally biased region" description="Acidic residues" evidence="1">
    <location>
        <begin position="610"/>
        <end position="620"/>
    </location>
</feature>
<proteinExistence type="predicted"/>
<evidence type="ECO:0000313" key="2">
    <source>
        <dbReference type="EMBL" id="ETO11345.1"/>
    </source>
</evidence>
<protein>
    <submittedName>
        <fullName evidence="2">Kinesin family member 10</fullName>
    </submittedName>
</protein>
<dbReference type="EMBL" id="ASPP01022562">
    <property type="protein sequence ID" value="ETO11345.1"/>
    <property type="molecule type" value="Genomic_DNA"/>
</dbReference>
<feature type="compositionally biased region" description="Low complexity" evidence="1">
    <location>
        <begin position="194"/>
        <end position="209"/>
    </location>
</feature>
<accession>X6ME83</accession>
<evidence type="ECO:0000313" key="3">
    <source>
        <dbReference type="Proteomes" id="UP000023152"/>
    </source>
</evidence>
<feature type="region of interest" description="Disordered" evidence="1">
    <location>
        <begin position="576"/>
        <end position="636"/>
    </location>
</feature>
<feature type="compositionally biased region" description="Basic and acidic residues" evidence="1">
    <location>
        <begin position="584"/>
        <end position="609"/>
    </location>
</feature>
<feature type="compositionally biased region" description="Pro residues" evidence="1">
    <location>
        <begin position="309"/>
        <end position="321"/>
    </location>
</feature>
<feature type="region of interest" description="Disordered" evidence="1">
    <location>
        <begin position="194"/>
        <end position="338"/>
    </location>
</feature>